<dbReference type="OrthoDB" id="9378527at2759"/>
<dbReference type="Proteomes" id="UP000233020">
    <property type="component" value="Unplaced"/>
</dbReference>
<feature type="compositionally biased region" description="Low complexity" evidence="8">
    <location>
        <begin position="120"/>
        <end position="133"/>
    </location>
</feature>
<feature type="region of interest" description="Disordered" evidence="8">
    <location>
        <begin position="607"/>
        <end position="636"/>
    </location>
</feature>
<feature type="compositionally biased region" description="Basic and acidic residues" evidence="8">
    <location>
        <begin position="208"/>
        <end position="221"/>
    </location>
</feature>
<proteinExistence type="predicted"/>
<keyword evidence="6 7" id="KW-0206">Cytoskeleton</keyword>
<feature type="region of interest" description="Disordered" evidence="8">
    <location>
        <begin position="1003"/>
        <end position="1031"/>
    </location>
</feature>
<feature type="compositionally biased region" description="Acidic residues" evidence="8">
    <location>
        <begin position="1331"/>
        <end position="1341"/>
    </location>
</feature>
<evidence type="ECO:0000256" key="4">
    <source>
        <dbReference type="ARBA" id="ARBA00022701"/>
    </source>
</evidence>
<dbReference type="GO" id="GO:0005874">
    <property type="term" value="C:microtubule"/>
    <property type="evidence" value="ECO:0007669"/>
    <property type="project" value="UniProtKB-KW"/>
</dbReference>
<dbReference type="PANTHER" id="PTHR11501">
    <property type="entry name" value="MICROTUBULE-ASSOCIATED PROTEIN"/>
    <property type="match status" value="1"/>
</dbReference>
<feature type="compositionally biased region" description="Low complexity" evidence="8">
    <location>
        <begin position="1545"/>
        <end position="1556"/>
    </location>
</feature>
<keyword evidence="5" id="KW-0677">Repeat</keyword>
<dbReference type="GO" id="GO:0031175">
    <property type="term" value="P:neuron projection development"/>
    <property type="evidence" value="ECO:0007669"/>
    <property type="project" value="TreeGrafter"/>
</dbReference>
<dbReference type="PROSITE" id="PS51491">
    <property type="entry name" value="TAU_MAP_2"/>
    <property type="match status" value="3"/>
</dbReference>
<keyword evidence="2 7" id="KW-0963">Cytoplasm</keyword>
<feature type="compositionally biased region" description="Polar residues" evidence="8">
    <location>
        <begin position="1613"/>
        <end position="1623"/>
    </location>
</feature>
<keyword evidence="3" id="KW-0597">Phosphoprotein</keyword>
<dbReference type="InterPro" id="IPR027324">
    <property type="entry name" value="MAP2/MAP4/Tau"/>
</dbReference>
<reference evidence="10" key="2">
    <citation type="submission" date="2025-09" db="UniProtKB">
        <authorList>
            <consortium name="Ensembl"/>
        </authorList>
    </citation>
    <scope>IDENTIFICATION</scope>
</reference>
<feature type="region of interest" description="Disordered" evidence="8">
    <location>
        <begin position="1201"/>
        <end position="1222"/>
    </location>
</feature>
<feature type="compositionally biased region" description="Low complexity" evidence="8">
    <location>
        <begin position="1591"/>
        <end position="1607"/>
    </location>
</feature>
<comment type="subcellular location">
    <subcellularLocation>
        <location evidence="1 7">Cytoplasm</location>
        <location evidence="1 7">Cytoskeleton</location>
    </subcellularLocation>
</comment>
<feature type="region of interest" description="Disordered" evidence="8">
    <location>
        <begin position="1"/>
        <end position="89"/>
    </location>
</feature>
<keyword evidence="4 7" id="KW-0493">Microtubule</keyword>
<feature type="compositionally biased region" description="Basic and acidic residues" evidence="8">
    <location>
        <begin position="926"/>
        <end position="935"/>
    </location>
</feature>
<dbReference type="GO" id="GO:0000226">
    <property type="term" value="P:microtubule cytoskeleton organization"/>
    <property type="evidence" value="ECO:0007669"/>
    <property type="project" value="TreeGrafter"/>
</dbReference>
<feature type="compositionally biased region" description="Basic and acidic residues" evidence="8">
    <location>
        <begin position="109"/>
        <end position="119"/>
    </location>
</feature>
<feature type="region of interest" description="Disordered" evidence="8">
    <location>
        <begin position="926"/>
        <end position="988"/>
    </location>
</feature>
<feature type="compositionally biased region" description="Basic and acidic residues" evidence="8">
    <location>
        <begin position="1444"/>
        <end position="1463"/>
    </location>
</feature>
<dbReference type="GO" id="GO:0008017">
    <property type="term" value="F:microtubule binding"/>
    <property type="evidence" value="ECO:0007669"/>
    <property type="project" value="InterPro"/>
</dbReference>
<evidence type="ECO:0000256" key="5">
    <source>
        <dbReference type="ARBA" id="ARBA00022737"/>
    </source>
</evidence>
<feature type="region of interest" description="Disordered" evidence="8">
    <location>
        <begin position="1300"/>
        <end position="1382"/>
    </location>
</feature>
<dbReference type="InterPro" id="IPR013588">
    <property type="entry name" value="MAP2_projctn"/>
</dbReference>
<dbReference type="Pfam" id="PF08377">
    <property type="entry name" value="MAP2_projctn"/>
    <property type="match status" value="1"/>
</dbReference>
<feature type="compositionally biased region" description="Basic and acidic residues" evidence="8">
    <location>
        <begin position="1"/>
        <end position="11"/>
    </location>
</feature>
<evidence type="ECO:0000256" key="2">
    <source>
        <dbReference type="ARBA" id="ARBA00022490"/>
    </source>
</evidence>
<organism evidence="10 11">
    <name type="scientific">Aotus nancymaae</name>
    <name type="common">Ma's night monkey</name>
    <dbReference type="NCBI Taxonomy" id="37293"/>
    <lineage>
        <taxon>Eukaryota</taxon>
        <taxon>Metazoa</taxon>
        <taxon>Chordata</taxon>
        <taxon>Craniata</taxon>
        <taxon>Vertebrata</taxon>
        <taxon>Euteleostomi</taxon>
        <taxon>Mammalia</taxon>
        <taxon>Eutheria</taxon>
        <taxon>Euarchontoglires</taxon>
        <taxon>Primates</taxon>
        <taxon>Haplorrhini</taxon>
        <taxon>Platyrrhini</taxon>
        <taxon>Aotidae</taxon>
        <taxon>Aotus</taxon>
    </lineage>
</organism>
<accession>A0A2K5E3I8</accession>
<feature type="compositionally biased region" description="Basic and acidic residues" evidence="8">
    <location>
        <begin position="1526"/>
        <end position="1543"/>
    </location>
</feature>
<dbReference type="PROSITE" id="PS00229">
    <property type="entry name" value="TAU_MAP_1"/>
    <property type="match status" value="1"/>
</dbReference>
<reference evidence="10" key="1">
    <citation type="submission" date="2025-08" db="UniProtKB">
        <authorList>
            <consortium name="Ensembl"/>
        </authorList>
    </citation>
    <scope>IDENTIFICATION</scope>
</reference>
<evidence type="ECO:0000313" key="11">
    <source>
        <dbReference type="Proteomes" id="UP000233020"/>
    </source>
</evidence>
<feature type="compositionally biased region" description="Basic and acidic residues" evidence="8">
    <location>
        <begin position="1411"/>
        <end position="1429"/>
    </location>
</feature>
<dbReference type="GO" id="GO:0043005">
    <property type="term" value="C:neuron projection"/>
    <property type="evidence" value="ECO:0007669"/>
    <property type="project" value="TreeGrafter"/>
</dbReference>
<feature type="compositionally biased region" description="Basic and acidic residues" evidence="8">
    <location>
        <begin position="174"/>
        <end position="194"/>
    </location>
</feature>
<feature type="region of interest" description="Disordered" evidence="8">
    <location>
        <begin position="109"/>
        <end position="223"/>
    </location>
</feature>
<dbReference type="InterPro" id="IPR001084">
    <property type="entry name" value="MAP_tubulin-bd_rpt"/>
</dbReference>
<feature type="compositionally biased region" description="Basic and acidic residues" evidence="8">
    <location>
        <begin position="1358"/>
        <end position="1380"/>
    </location>
</feature>
<feature type="compositionally biased region" description="Basic and acidic residues" evidence="8">
    <location>
        <begin position="1101"/>
        <end position="1159"/>
    </location>
</feature>
<feature type="domain" description="MAP2/Tau projection" evidence="9">
    <location>
        <begin position="377"/>
        <end position="1509"/>
    </location>
</feature>
<evidence type="ECO:0000313" key="10">
    <source>
        <dbReference type="Ensembl" id="ENSANAP00000027709.1"/>
    </source>
</evidence>
<feature type="compositionally biased region" description="Polar residues" evidence="8">
    <location>
        <begin position="63"/>
        <end position="73"/>
    </location>
</feature>
<feature type="region of interest" description="Disordered" evidence="8">
    <location>
        <begin position="410"/>
        <end position="485"/>
    </location>
</feature>
<feature type="region of interest" description="Disordered" evidence="8">
    <location>
        <begin position="339"/>
        <end position="397"/>
    </location>
</feature>
<feature type="compositionally biased region" description="Basic and acidic residues" evidence="8">
    <location>
        <begin position="364"/>
        <end position="380"/>
    </location>
</feature>
<feature type="region of interest" description="Disordered" evidence="8">
    <location>
        <begin position="1407"/>
        <end position="1466"/>
    </location>
</feature>
<evidence type="ECO:0000256" key="8">
    <source>
        <dbReference type="SAM" id="MobiDB-lite"/>
    </source>
</evidence>
<evidence type="ECO:0000256" key="3">
    <source>
        <dbReference type="ARBA" id="ARBA00022553"/>
    </source>
</evidence>
<name>A0A2K5E3I8_AOTNA</name>
<feature type="compositionally biased region" description="Polar residues" evidence="8">
    <location>
        <begin position="472"/>
        <end position="483"/>
    </location>
</feature>
<feature type="compositionally biased region" description="Basic and acidic residues" evidence="8">
    <location>
        <begin position="435"/>
        <end position="467"/>
    </location>
</feature>
<feature type="region of interest" description="Disordered" evidence="8">
    <location>
        <begin position="1783"/>
        <end position="1805"/>
    </location>
</feature>
<dbReference type="GeneTree" id="ENSGT00940000156597"/>
<sequence>MADERKDEAKAPHWTSAQLTEASAHSHPPEIKDQGGAGEGLVRSANGFPYREDEEGAFGEHGSQGTYSNTKENGINGELTSADRETAEEVSARIVQVVTAEAVAVLKGEQEKEAQHKDQTAALPLAAEETANLPPSPPPSPASEQTVTVEEDLLTASKMEFHDQQELTSSAAEPLDKKEKESEKQSKPGEDLKHAALVSQPETTKTYPAEKDMQGTEEEKAPPALFGHTLVANLEDMKQMTEPSLVVPGIDLPKEPPTPKEQKDWFIEMPTEAKKDEWGLVAPVSPGPLTPMREKDVFDDIPKWEGKQFDSPMPSPFQGGSFTLPLDVMKSEIVTETSPFAPAFLQPDDKKSLQQTSGPATAKDSSEIEEPHKDKPDKMAEVPPSEAMTLPKDAHIPVVEEHVMGKVLEEEKEAIKQETVQQKDTFTPGGQEPTLTEKEPELKLEEKTTISDKEAVPKETRPPKLADEETGIIQTSTEHTFSVQKGHEPTMDMLKQDSFPVSLEQAVTDSAVTSKTLEKAMIEPSALIEKSSIQELFDMRVDDKDKIEGVGAATSAELDMPFYEDKSGMSKYFETSVLKEEATKSIQPGSDYYELSDTRETVHESIDTMSPMHKNGDKEFQTGKESQPSPPAQEAGYSTLAQSYPSDLPEEPSSPQERMFTIDPKVYGEKRDLHSKNKDDLTLSRSLGLGGRSAIEQRSMSINLPMSCLDSIALGFNFGRGHDLSPLASDILTNTSGSMDEGDDYLPATTPALEKAPCFPVESKEEEQMEKVKATGEENTQVETTCESPFLAKDFYKNGTVMAPDLPEMLDLAGTRSRLASVSADAEVARRKSVPSETVVEDSRTGLPPVTDENHVIVKTDSQLEDLGYCVFNKYTVPLPSPVQDSENLSGESGSFYEGTDDKVRRDLATDLSLIEVKLAAAGRVKDEFGVDKEASPPISGDKSGLSKEFDQERKASDRLDTVLEKSEEHADSKEHAKKTEEAGDKVETFGLGVTYEQALAKDLSIPTDASSEKAEKGLSSVPEVAEVEPSKKAEQGLDFAANKAVQGQIDVKISDFGQMASGLNIDARKATELKLEATQDMTPSSKAPQEADAFMGVESGHMKEGTKVSETEVKEKVAKPDLVHQEAVDKEESYESSGEHESLTMESLKADEGKKEISPESSLIQDEIAIKLSVEIPCPPTVSEADLATDERADVQMEFIQGPKEESKETPDISITPSDVAEPVHEAIVSEPAEVQSEEEEIEAQGEYDKLLFRSDTLQITDLGASGAREEFVETCPGEHKGVIESIVTIEDDFITVVQTTTDEGESGSHSVRFAALDQPEVERRPSPRDEEEFEVEEAAEAQAEPKDGSPEAPASPEREEVALSEYKTETYDDYKDETTIDDSIMDADSLWVDTQDDDRSIMTEQLETIPKEEKAEKEARRSSLEKHRKEKPFKTGRGRISTPERKVAKKEPSTVSRDEVRRKKAVYKKAELAKKTEVQAHSPSRKFILKPAIKYTRPTHLSCVKRKTTAAGGESAVAPSVFKQAKDKVSDGVTKSPEKRSSLPRPSSILPPRRGVSGDRDENSFSLNSSISSSARRTTRSEPIRRAGKSGTSTPTTPGSTAITPGTPPSYSSRTPGTPGTPSYPRTPHTPGTPKSAILVPSEKKVAIIRTPPKSPATPKQLRLINQPLPDLKNVKSKIGSTDNIKYQPKGGQVQIVTKKIDLSHVTSKCGSLKNIRHRPGGGRVKIESVKLDFKEKAQAKVGSLDNAHHVPGGGNVKIDSQKLNFREHAKARVDHGAEIITQSPGRSSVASPRRLSNVSSSGSINLLESPQLATLAEDVTAALAKQGL</sequence>
<evidence type="ECO:0000256" key="7">
    <source>
        <dbReference type="RuleBase" id="RU000686"/>
    </source>
</evidence>
<evidence type="ECO:0000256" key="6">
    <source>
        <dbReference type="ARBA" id="ARBA00023212"/>
    </source>
</evidence>
<evidence type="ECO:0000259" key="9">
    <source>
        <dbReference type="Pfam" id="PF08377"/>
    </source>
</evidence>
<dbReference type="PANTHER" id="PTHR11501:SF15">
    <property type="entry name" value="MICROTUBULE-ASSOCIATED PROTEIN 2"/>
    <property type="match status" value="1"/>
</dbReference>
<dbReference type="Pfam" id="PF00418">
    <property type="entry name" value="Tubulin-binding"/>
    <property type="match status" value="3"/>
</dbReference>
<protein>
    <recommendedName>
        <fullName evidence="7">Microtubule-associated protein</fullName>
    </recommendedName>
</protein>
<feature type="compositionally biased region" description="Basic and acidic residues" evidence="8">
    <location>
        <begin position="945"/>
        <end position="988"/>
    </location>
</feature>
<feature type="compositionally biased region" description="Low complexity" evidence="8">
    <location>
        <begin position="1566"/>
        <end position="1578"/>
    </location>
</feature>
<evidence type="ECO:0000256" key="1">
    <source>
        <dbReference type="ARBA" id="ARBA00004245"/>
    </source>
</evidence>
<feature type="compositionally biased region" description="Basic residues" evidence="8">
    <location>
        <begin position="1430"/>
        <end position="1439"/>
    </location>
</feature>
<feature type="region of interest" description="Disordered" evidence="8">
    <location>
        <begin position="1099"/>
        <end position="1163"/>
    </location>
</feature>
<gene>
    <name evidence="10" type="primary">MAP2</name>
</gene>
<feature type="region of interest" description="Disordered" evidence="8">
    <location>
        <begin position="1510"/>
        <end position="1644"/>
    </location>
</feature>
<keyword evidence="11" id="KW-1185">Reference proteome</keyword>
<dbReference type="Ensembl" id="ENSANAT00000045728.1">
    <property type="protein sequence ID" value="ENSANAP00000027709.1"/>
    <property type="gene ID" value="ENSANAG00000031569.1"/>
</dbReference>